<evidence type="ECO:0000313" key="3">
    <source>
        <dbReference type="EMBL" id="CAC5391955.1"/>
    </source>
</evidence>
<proteinExistence type="predicted"/>
<feature type="compositionally biased region" description="Low complexity" evidence="2">
    <location>
        <begin position="342"/>
        <end position="358"/>
    </location>
</feature>
<feature type="compositionally biased region" description="Low complexity" evidence="2">
    <location>
        <begin position="276"/>
        <end position="309"/>
    </location>
</feature>
<evidence type="ECO:0000256" key="2">
    <source>
        <dbReference type="SAM" id="MobiDB-lite"/>
    </source>
</evidence>
<gene>
    <name evidence="3" type="ORF">MCOR_26927</name>
</gene>
<dbReference type="InterPro" id="IPR027267">
    <property type="entry name" value="AH/BAR_dom_sf"/>
</dbReference>
<dbReference type="EMBL" id="CACVKT020004875">
    <property type="protein sequence ID" value="CAC5391955.1"/>
    <property type="molecule type" value="Genomic_DNA"/>
</dbReference>
<organism evidence="3 4">
    <name type="scientific">Mytilus coruscus</name>
    <name type="common">Sea mussel</name>
    <dbReference type="NCBI Taxonomy" id="42192"/>
    <lineage>
        <taxon>Eukaryota</taxon>
        <taxon>Metazoa</taxon>
        <taxon>Spiralia</taxon>
        <taxon>Lophotrochozoa</taxon>
        <taxon>Mollusca</taxon>
        <taxon>Bivalvia</taxon>
        <taxon>Autobranchia</taxon>
        <taxon>Pteriomorphia</taxon>
        <taxon>Mytilida</taxon>
        <taxon>Mytiloidea</taxon>
        <taxon>Mytilidae</taxon>
        <taxon>Mytilinae</taxon>
        <taxon>Mytilus</taxon>
    </lineage>
</organism>
<keyword evidence="4" id="KW-1185">Reference proteome</keyword>
<dbReference type="Gene3D" id="1.20.1270.60">
    <property type="entry name" value="Arfaptin homology (AH) domain/BAR domain"/>
    <property type="match status" value="1"/>
</dbReference>
<reference evidence="3 4" key="1">
    <citation type="submission" date="2020-06" db="EMBL/GenBank/DDBJ databases">
        <authorList>
            <person name="Li R."/>
            <person name="Bekaert M."/>
        </authorList>
    </citation>
    <scope>NUCLEOTIDE SEQUENCE [LARGE SCALE GENOMIC DNA]</scope>
    <source>
        <strain evidence="4">wild</strain>
    </source>
</reference>
<keyword evidence="1" id="KW-0175">Coiled coil</keyword>
<dbReference type="OrthoDB" id="5803434at2759"/>
<accession>A0A6J8C693</accession>
<sequence length="366" mass="41585">MEKASRAIRRSGTKLLSSLGDGTNSDMNVMISEVKNLRNSIKSQINAETSASQDLLRWSANEENRAIQDVCNHISELNLQWTEAQREFNDHLKDYMKMLELVLEGEKHVKEAKYNLDNCENKEKDYQKKLKKTCKKGSVEERMSFESKVTQAQKSRDVALLEVCEKVRENEAVKMIRLKEGLTKISEAYMTMGKKCSILFEAERDVANLIPDVHGQNLEEIKYTGAIHSQEYVKKAKEKVQACKVKPLRRSSSLPRQSQLCRERCSPYETPEQSPKKPSSCDSPNKSSISDSPSKSSISDSPSKSSMCDSPRKSSMYEQDSDPPPYHTVYPSIYPSLHFITSNHDYSQNQSDDSNNSSPETSICRK</sequence>
<dbReference type="Proteomes" id="UP000507470">
    <property type="component" value="Unassembled WGS sequence"/>
</dbReference>
<feature type="region of interest" description="Disordered" evidence="2">
    <location>
        <begin position="254"/>
        <end position="366"/>
    </location>
</feature>
<dbReference type="AlphaFoldDB" id="A0A6J8C693"/>
<evidence type="ECO:0000313" key="4">
    <source>
        <dbReference type="Proteomes" id="UP000507470"/>
    </source>
</evidence>
<protein>
    <submittedName>
        <fullName evidence="3">Uncharacterized protein</fullName>
    </submittedName>
</protein>
<name>A0A6J8C693_MYTCO</name>
<evidence type="ECO:0000256" key="1">
    <source>
        <dbReference type="SAM" id="Coils"/>
    </source>
</evidence>
<feature type="coiled-coil region" evidence="1">
    <location>
        <begin position="109"/>
        <end position="136"/>
    </location>
</feature>